<dbReference type="InterPro" id="IPR000873">
    <property type="entry name" value="AMP-dep_synth/lig_dom"/>
</dbReference>
<proteinExistence type="predicted"/>
<dbReference type="Gene3D" id="3.40.50.12780">
    <property type="entry name" value="N-terminal domain of ligase-like"/>
    <property type="match status" value="1"/>
</dbReference>
<dbReference type="PROSITE" id="PS00455">
    <property type="entry name" value="AMP_BINDING"/>
    <property type="match status" value="1"/>
</dbReference>
<dbReference type="PANTHER" id="PTHR24096">
    <property type="entry name" value="LONG-CHAIN-FATTY-ACID--COA LIGASE"/>
    <property type="match status" value="1"/>
</dbReference>
<evidence type="ECO:0000313" key="3">
    <source>
        <dbReference type="Proteomes" id="UP000464495"/>
    </source>
</evidence>
<feature type="domain" description="AMP-dependent synthetase/ligase" evidence="1">
    <location>
        <begin position="47"/>
        <end position="421"/>
    </location>
</feature>
<dbReference type="EMBL" id="CP046620">
    <property type="protein sequence ID" value="QHQ34394.1"/>
    <property type="molecule type" value="Genomic_DNA"/>
</dbReference>
<dbReference type="InterPro" id="IPR042099">
    <property type="entry name" value="ANL_N_sf"/>
</dbReference>
<protein>
    <submittedName>
        <fullName evidence="2">AMP-binding protein</fullName>
    </submittedName>
</protein>
<dbReference type="Pfam" id="PF00501">
    <property type="entry name" value="AMP-binding"/>
    <property type="match status" value="1"/>
</dbReference>
<dbReference type="PANTHER" id="PTHR24096:SF420">
    <property type="entry name" value="LONG-CHAIN-FATTY-ACID--COA LIGASE-RELATED"/>
    <property type="match status" value="1"/>
</dbReference>
<organism evidence="2 3">
    <name type="scientific">Algicella marina</name>
    <dbReference type="NCBI Taxonomy" id="2683284"/>
    <lineage>
        <taxon>Bacteria</taxon>
        <taxon>Pseudomonadati</taxon>
        <taxon>Pseudomonadota</taxon>
        <taxon>Alphaproteobacteria</taxon>
        <taxon>Rhodobacterales</taxon>
        <taxon>Paracoccaceae</taxon>
        <taxon>Algicella</taxon>
    </lineage>
</organism>
<dbReference type="Proteomes" id="UP000464495">
    <property type="component" value="Chromosome"/>
</dbReference>
<dbReference type="SUPFAM" id="SSF56801">
    <property type="entry name" value="Acetyl-CoA synthetase-like"/>
    <property type="match status" value="1"/>
</dbReference>
<dbReference type="AlphaFoldDB" id="A0A6P1SUM9"/>
<dbReference type="InterPro" id="IPR020845">
    <property type="entry name" value="AMP-binding_CS"/>
</dbReference>
<evidence type="ECO:0000259" key="1">
    <source>
        <dbReference type="Pfam" id="PF00501"/>
    </source>
</evidence>
<evidence type="ECO:0000313" key="2">
    <source>
        <dbReference type="EMBL" id="QHQ34394.1"/>
    </source>
</evidence>
<sequence>MNQTPLRPVRLWEAEVEWEKREDGSVLVWQTAPLPAYPARLSDRIHTWAGSAPDRVWMAERKNGGDWHGVTYQEMLSHIRSIGQYLLDLGLGVERPLIILSGNSVAHALAALGAQYVGIPSAALAPAYSGSASSGFAKLRQIADQITPGAVFAEDLSAFAPAMDAVFPEKHHLCVTGGPVPWEDVLNTPVTPAVDDANQMTGPDTIAKFMFTSGTTGSPKAVIQTQRMLCANMEMVRDCYHYFDDEPPVLLDWAPWNHVAAGNKVFNMTIYNGGTFYLDGGKPTPQLIGETIRNLRDVSPTWYFNVPIGYEMLVEAMREDAALANSFFADLKLMMYAGAAMAEHTWAELDRLAIRHTGSRILLSTGLGSTETAPFALFSTEPNDRPGNVGIPAKGLTLKLVPANGKWEARIKGPSVTPGYWQNAPLTKEVFDDEGYYNFGDALRFADESDPSRGFFFDGRTAENFKLATGTWVSVGAVRAKLIDALQGLARDVVIAGEGHPELAALLIPFRPALERDVPGGTDMSDAELTGDPGIRERIANLLASYNAAAGGSSERVTRAMFLVDPLDLDKGEVTDKGSVNQRAVLRNRQDAVATAFSDDPRVIHSGET</sequence>
<gene>
    <name evidence="2" type="ORF">GO499_03930</name>
</gene>
<name>A0A6P1SUM9_9RHOB</name>
<dbReference type="KEGG" id="amaq:GO499_03930"/>
<accession>A0A6P1SUM9</accession>
<keyword evidence="3" id="KW-1185">Reference proteome</keyword>
<dbReference type="RefSeq" id="WP_161860965.1">
    <property type="nucleotide sequence ID" value="NZ_CP046620.1"/>
</dbReference>
<dbReference type="GO" id="GO:0016405">
    <property type="term" value="F:CoA-ligase activity"/>
    <property type="evidence" value="ECO:0007669"/>
    <property type="project" value="TreeGrafter"/>
</dbReference>
<reference evidence="2 3" key="1">
    <citation type="submission" date="2019-12" db="EMBL/GenBank/DDBJ databases">
        <title>Complete genome sequence of Algicella marina strain 9Alg 56(T) isolated from the red alga Tichocarpus crinitus.</title>
        <authorList>
            <person name="Kim S.-G."/>
            <person name="Nedashkovskaya O.I."/>
        </authorList>
    </citation>
    <scope>NUCLEOTIDE SEQUENCE [LARGE SCALE GENOMIC DNA]</scope>
    <source>
        <strain evidence="2 3">9Alg 56</strain>
    </source>
</reference>